<evidence type="ECO:0000256" key="2">
    <source>
        <dbReference type="ARBA" id="ARBA00022840"/>
    </source>
</evidence>
<sequence length="242" mass="27135">MSDKIYSLGLEDRDRLTEKIGGGIPKGSIMAIEAEYGGGKSVISQRFAYGFCEEGYRVTYLSSELRASSFIEQMDSLNYNVEGHLLDENLLFLHAYMEQRQEGGGKPLSKIMDAKMMWKADVIIIDTFDAILRNDKKFDHLVRESDERQGALEIISFFRDLASAGKTIILTIDPTTLNDEVLSPFRAITDVHLQINMEEIGNDISRTIHVNRFSGMGQQVGDRIGFSVRPDIGVVVESRSVT</sequence>
<organism evidence="4 5">
    <name type="scientific">Methanonatronarchaeum thermophilum</name>
    <dbReference type="NCBI Taxonomy" id="1927129"/>
    <lineage>
        <taxon>Archaea</taxon>
        <taxon>Methanobacteriati</taxon>
        <taxon>Methanobacteriota</taxon>
        <taxon>Methanonatronarchaeia</taxon>
        <taxon>Methanonatronarchaeales</taxon>
        <taxon>Methanonatronarchaeaceae</taxon>
        <taxon>Methanonatronarchaeum</taxon>
    </lineage>
</organism>
<dbReference type="InterPro" id="IPR014774">
    <property type="entry name" value="KaiC-like_dom"/>
</dbReference>
<evidence type="ECO:0000256" key="1">
    <source>
        <dbReference type="ARBA" id="ARBA00022741"/>
    </source>
</evidence>
<dbReference type="GO" id="GO:0005524">
    <property type="term" value="F:ATP binding"/>
    <property type="evidence" value="ECO:0007669"/>
    <property type="project" value="UniProtKB-KW"/>
</dbReference>
<dbReference type="PANTHER" id="PTHR43637">
    <property type="entry name" value="UPF0273 PROTEIN TM_0370"/>
    <property type="match status" value="1"/>
</dbReference>
<gene>
    <name evidence="4" type="ORF">AMET1_0923</name>
</gene>
<evidence type="ECO:0000259" key="3">
    <source>
        <dbReference type="Pfam" id="PF06745"/>
    </source>
</evidence>
<name>A0A1Y3GCZ4_9EURY</name>
<accession>A0A1Y3GCZ4</accession>
<protein>
    <submittedName>
        <fullName evidence="4">KaiC family ATPase involved in biogenesis of archaellum</fullName>
    </submittedName>
</protein>
<keyword evidence="1" id="KW-0547">Nucleotide-binding</keyword>
<evidence type="ECO:0000313" key="4">
    <source>
        <dbReference type="EMBL" id="OUJ19269.1"/>
    </source>
</evidence>
<dbReference type="InterPro" id="IPR027417">
    <property type="entry name" value="P-loop_NTPase"/>
</dbReference>
<dbReference type="AlphaFoldDB" id="A0A1Y3GCZ4"/>
<feature type="domain" description="KaiC-like" evidence="3">
    <location>
        <begin position="17"/>
        <end position="213"/>
    </location>
</feature>
<dbReference type="SUPFAM" id="SSF52540">
    <property type="entry name" value="P-loop containing nucleoside triphosphate hydrolases"/>
    <property type="match status" value="1"/>
</dbReference>
<dbReference type="EMBL" id="MRZU01000003">
    <property type="protein sequence ID" value="OUJ19269.1"/>
    <property type="molecule type" value="Genomic_DNA"/>
</dbReference>
<dbReference type="RefSeq" id="WP_086637293.1">
    <property type="nucleotide sequence ID" value="NZ_MRZU01000003.1"/>
</dbReference>
<dbReference type="PANTHER" id="PTHR43637:SF3">
    <property type="entry name" value="FLAGELLA-RELATED PROTEIN H-RELATED"/>
    <property type="match status" value="1"/>
</dbReference>
<evidence type="ECO:0000313" key="5">
    <source>
        <dbReference type="Proteomes" id="UP000195137"/>
    </source>
</evidence>
<dbReference type="Gene3D" id="3.40.50.300">
    <property type="entry name" value="P-loop containing nucleotide triphosphate hydrolases"/>
    <property type="match status" value="1"/>
</dbReference>
<dbReference type="Proteomes" id="UP000195137">
    <property type="component" value="Unassembled WGS sequence"/>
</dbReference>
<comment type="caution">
    <text evidence="4">The sequence shown here is derived from an EMBL/GenBank/DDBJ whole genome shotgun (WGS) entry which is preliminary data.</text>
</comment>
<keyword evidence="5" id="KW-1185">Reference proteome</keyword>
<reference evidence="4 5" key="1">
    <citation type="submission" date="2016-12" db="EMBL/GenBank/DDBJ databases">
        <title>Discovery of methanogenic haloarchaea.</title>
        <authorList>
            <person name="Sorokin D.Y."/>
            <person name="Makarova K.S."/>
            <person name="Abbas B."/>
            <person name="Ferrer M."/>
            <person name="Golyshin P.N."/>
        </authorList>
    </citation>
    <scope>NUCLEOTIDE SEQUENCE [LARGE SCALE GENOMIC DNA]</scope>
    <source>
        <strain evidence="4">AMET1</strain>
    </source>
</reference>
<keyword evidence="2" id="KW-0067">ATP-binding</keyword>
<dbReference type="OrthoDB" id="63735at2157"/>
<proteinExistence type="predicted"/>
<dbReference type="Pfam" id="PF06745">
    <property type="entry name" value="ATPase"/>
    <property type="match status" value="1"/>
</dbReference>